<accession>A0A6J3MIH5</accession>
<feature type="compositionally biased region" description="Acidic residues" evidence="2">
    <location>
        <begin position="370"/>
        <end position="384"/>
    </location>
</feature>
<feature type="compositionally biased region" description="Basic and acidic residues" evidence="2">
    <location>
        <begin position="136"/>
        <end position="145"/>
    </location>
</feature>
<feature type="region of interest" description="Disordered" evidence="2">
    <location>
        <begin position="283"/>
        <end position="307"/>
    </location>
</feature>
<keyword evidence="4" id="KW-1185">Reference proteome</keyword>
<feature type="compositionally biased region" description="Acidic residues" evidence="2">
    <location>
        <begin position="75"/>
        <end position="97"/>
    </location>
</feature>
<evidence type="ECO:0000313" key="5">
    <source>
        <dbReference type="RefSeq" id="XP_033464762.1"/>
    </source>
</evidence>
<feature type="compositionally biased region" description="Basic and acidic residues" evidence="2">
    <location>
        <begin position="179"/>
        <end position="191"/>
    </location>
</feature>
<protein>
    <submittedName>
        <fullName evidence="5">Krr1-domain-containing protein</fullName>
    </submittedName>
</protein>
<dbReference type="GeneID" id="54358508"/>
<dbReference type="Proteomes" id="UP000504637">
    <property type="component" value="Unplaced"/>
</dbReference>
<feature type="domain" description="Kri1-like C-terminal" evidence="3">
    <location>
        <begin position="478"/>
        <end position="571"/>
    </location>
</feature>
<evidence type="ECO:0000313" key="4">
    <source>
        <dbReference type="Proteomes" id="UP000504637"/>
    </source>
</evidence>
<dbReference type="AlphaFoldDB" id="A0A6J3MIH5"/>
<dbReference type="PANTHER" id="PTHR14490:SF5">
    <property type="entry name" value="PROTEIN KRI1 HOMOLOG"/>
    <property type="match status" value="1"/>
</dbReference>
<feature type="region of interest" description="Disordered" evidence="2">
    <location>
        <begin position="126"/>
        <end position="145"/>
    </location>
</feature>
<feature type="region of interest" description="Disordered" evidence="2">
    <location>
        <begin position="150"/>
        <end position="196"/>
    </location>
</feature>
<dbReference type="RefSeq" id="XP_033464762.1">
    <property type="nucleotide sequence ID" value="XM_033600708.1"/>
</dbReference>
<dbReference type="OrthoDB" id="10252032at2759"/>
<feature type="region of interest" description="Disordered" evidence="2">
    <location>
        <begin position="569"/>
        <end position="630"/>
    </location>
</feature>
<comment type="similarity">
    <text evidence="1">Belongs to the KRI1 family.</text>
</comment>
<feature type="compositionally biased region" description="Basic residues" evidence="2">
    <location>
        <begin position="619"/>
        <end position="630"/>
    </location>
</feature>
<dbReference type="Pfam" id="PF05178">
    <property type="entry name" value="Kri1"/>
    <property type="match status" value="1"/>
</dbReference>
<dbReference type="Pfam" id="PF12936">
    <property type="entry name" value="Kri1_C"/>
    <property type="match status" value="1"/>
</dbReference>
<dbReference type="GO" id="GO:0000447">
    <property type="term" value="P:endonucleolytic cleavage in ITS1 to separate SSU-rRNA from 5.8S rRNA and LSU-rRNA from tricistronic rRNA transcript (SSU-rRNA, 5.8S rRNA, LSU-rRNA)"/>
    <property type="evidence" value="ECO:0007669"/>
    <property type="project" value="TreeGrafter"/>
</dbReference>
<dbReference type="GO" id="GO:0030686">
    <property type="term" value="C:90S preribosome"/>
    <property type="evidence" value="ECO:0007669"/>
    <property type="project" value="TreeGrafter"/>
</dbReference>
<reference evidence="5" key="3">
    <citation type="submission" date="2025-08" db="UniProtKB">
        <authorList>
            <consortium name="RefSeq"/>
        </authorList>
    </citation>
    <scope>IDENTIFICATION</scope>
    <source>
        <strain evidence="5">CBS 342.82</strain>
    </source>
</reference>
<evidence type="ECO:0000256" key="1">
    <source>
        <dbReference type="ARBA" id="ARBA00007473"/>
    </source>
</evidence>
<evidence type="ECO:0000256" key="2">
    <source>
        <dbReference type="SAM" id="MobiDB-lite"/>
    </source>
</evidence>
<reference evidence="5" key="2">
    <citation type="submission" date="2020-04" db="EMBL/GenBank/DDBJ databases">
        <authorList>
            <consortium name="NCBI Genome Project"/>
        </authorList>
    </citation>
    <scope>NUCLEOTIDE SEQUENCE</scope>
    <source>
        <strain evidence="5">CBS 342.82</strain>
    </source>
</reference>
<evidence type="ECO:0000259" key="3">
    <source>
        <dbReference type="Pfam" id="PF12936"/>
    </source>
</evidence>
<feature type="region of interest" description="Disordered" evidence="2">
    <location>
        <begin position="53"/>
        <end position="97"/>
    </location>
</feature>
<name>A0A6J3MIH5_9PEZI</name>
<feature type="compositionally biased region" description="Low complexity" evidence="2">
    <location>
        <begin position="607"/>
        <end position="616"/>
    </location>
</feature>
<gene>
    <name evidence="5" type="ORF">K489DRAFT_310470</name>
</gene>
<feature type="compositionally biased region" description="Acidic residues" evidence="2">
    <location>
        <begin position="422"/>
        <end position="449"/>
    </location>
</feature>
<feature type="region of interest" description="Disordered" evidence="2">
    <location>
        <begin position="352"/>
        <end position="504"/>
    </location>
</feature>
<dbReference type="PANTHER" id="PTHR14490">
    <property type="entry name" value="ZINC FINGER, ZZ TYPE"/>
    <property type="match status" value="1"/>
</dbReference>
<dbReference type="InterPro" id="IPR018034">
    <property type="entry name" value="Kri1"/>
</dbReference>
<dbReference type="GO" id="GO:0005730">
    <property type="term" value="C:nucleolus"/>
    <property type="evidence" value="ECO:0007669"/>
    <property type="project" value="TreeGrafter"/>
</dbReference>
<proteinExistence type="inferred from homology"/>
<feature type="region of interest" description="Disordered" evidence="2">
    <location>
        <begin position="1"/>
        <end position="24"/>
    </location>
</feature>
<sequence length="630" mass="70937">MAGPAGSDPAKYKRTKLLADDSDDEVQLDTAAASFKVNEDYAKRFEYNKKREEKARLEEKYGALPSSKRKRLGDEGSDDEDDSTDESEDDDAELVTEDLDEEIFATLNAIKSKDPRVYDKNTTFFSEFDPETAGGNEKKKTEKPLYLQDYHRENLLAGQNGLDGEEEKDVPRTYQQEQEQLKRELSRHEDLPALPKKKVKITDADIKDADKDPENYLSNFMAARAWLPGEGSGFQAMESDDSEDDARADAFEEAYNLRFEDPQASNEKLKSFARDVGKYGARREEKTGRQLAREREKALKDAAKRQREEDLARLRKLKIEEAEEKLQRIKDAAGLRAKALDVDQWRDMLEGDFDDDQWEEEMNRRFGEDYYAEPDEEPGSDNEDGGVPVSTKRKKPKWDDDIGIDDLIPDFDASAVPKITLSDEDNDDEDDNEDEGGEEEEGEGAESAEEPQTQKSAKDKKKQSSSDAKRAARKERRQIEEIIDSTLPINHPTLAPSASGSKVPVTGFRYRATSPTSFGLSARDILFADDTALNSYAGLKKMAAFRDAEKKRRDKKKFSKKARLKQWRRETFGDVEPPTGGFERVLGASAAEKGAPSSRRGGDGKTDPAAATATATEGKRKKRKHKKAKA</sequence>
<reference evidence="5" key="1">
    <citation type="submission" date="2020-01" db="EMBL/GenBank/DDBJ databases">
        <authorList>
            <consortium name="DOE Joint Genome Institute"/>
            <person name="Haridas S."/>
            <person name="Albert R."/>
            <person name="Binder M."/>
            <person name="Bloem J."/>
            <person name="Labutti K."/>
            <person name="Salamov A."/>
            <person name="Andreopoulos B."/>
            <person name="Baker S.E."/>
            <person name="Barry K."/>
            <person name="Bills G."/>
            <person name="Bluhm B.H."/>
            <person name="Cannon C."/>
            <person name="Castanera R."/>
            <person name="Culley D.E."/>
            <person name="Daum C."/>
            <person name="Ezra D."/>
            <person name="Gonzalez J.B."/>
            <person name="Henrissat B."/>
            <person name="Kuo A."/>
            <person name="Liang C."/>
            <person name="Lipzen A."/>
            <person name="Lutzoni F."/>
            <person name="Magnuson J."/>
            <person name="Mondo S."/>
            <person name="Nolan M."/>
            <person name="Ohm R."/>
            <person name="Pangilinan J."/>
            <person name="Park H.-J."/>
            <person name="Ramirez L."/>
            <person name="Alfaro M."/>
            <person name="Sun H."/>
            <person name="Tritt A."/>
            <person name="Yoshinaga Y."/>
            <person name="Zwiers L.-H."/>
            <person name="Turgeon B.G."/>
            <person name="Goodwin S.B."/>
            <person name="Spatafora J.W."/>
            <person name="Crous P.W."/>
            <person name="Grigoriev I.V."/>
        </authorList>
    </citation>
    <scope>NUCLEOTIDE SEQUENCE</scope>
    <source>
        <strain evidence="5">CBS 342.82</strain>
    </source>
</reference>
<organism evidence="5">
    <name type="scientific">Dissoconium aciculare CBS 342.82</name>
    <dbReference type="NCBI Taxonomy" id="1314786"/>
    <lineage>
        <taxon>Eukaryota</taxon>
        <taxon>Fungi</taxon>
        <taxon>Dikarya</taxon>
        <taxon>Ascomycota</taxon>
        <taxon>Pezizomycotina</taxon>
        <taxon>Dothideomycetes</taxon>
        <taxon>Dothideomycetidae</taxon>
        <taxon>Mycosphaerellales</taxon>
        <taxon>Dissoconiaceae</taxon>
        <taxon>Dissoconium</taxon>
    </lineage>
</organism>
<dbReference type="InterPro" id="IPR024626">
    <property type="entry name" value="Kri1-like_C"/>
</dbReference>